<evidence type="ECO:0000256" key="14">
    <source>
        <dbReference type="ARBA" id="ARBA00038036"/>
    </source>
</evidence>
<keyword evidence="7 16" id="KW-0963">Cytoplasm</keyword>
<evidence type="ECO:0000256" key="8">
    <source>
        <dbReference type="ARBA" id="ARBA00022679"/>
    </source>
</evidence>
<feature type="binding site" evidence="16">
    <location>
        <begin position="113"/>
        <end position="116"/>
    </location>
    <ligand>
        <name>substrate</name>
    </ligand>
</feature>
<dbReference type="GO" id="GO:0005524">
    <property type="term" value="F:ATP binding"/>
    <property type="evidence" value="ECO:0007669"/>
    <property type="project" value="UniProtKB-UniRule"/>
</dbReference>
<dbReference type="PANTHER" id="PTHR34265">
    <property type="entry name" value="TYPE III PANTOTHENATE KINASE"/>
    <property type="match status" value="1"/>
</dbReference>
<feature type="active site" description="Proton acceptor" evidence="16">
    <location>
        <position position="115"/>
    </location>
</feature>
<feature type="binding site" evidence="16">
    <location>
        <position position="190"/>
    </location>
    <ligand>
        <name>substrate</name>
    </ligand>
</feature>
<evidence type="ECO:0000256" key="4">
    <source>
        <dbReference type="ARBA" id="ARBA00005225"/>
    </source>
</evidence>
<evidence type="ECO:0000256" key="2">
    <source>
        <dbReference type="ARBA" id="ARBA00001958"/>
    </source>
</evidence>
<dbReference type="EC" id="2.7.1.33" evidence="6 16"/>
<comment type="catalytic activity">
    <reaction evidence="1 16">
        <text>(R)-pantothenate + ATP = (R)-4'-phosphopantothenate + ADP + H(+)</text>
        <dbReference type="Rhea" id="RHEA:16373"/>
        <dbReference type="ChEBI" id="CHEBI:10986"/>
        <dbReference type="ChEBI" id="CHEBI:15378"/>
        <dbReference type="ChEBI" id="CHEBI:29032"/>
        <dbReference type="ChEBI" id="CHEBI:30616"/>
        <dbReference type="ChEBI" id="CHEBI:456216"/>
        <dbReference type="EC" id="2.7.1.33"/>
    </reaction>
</comment>
<evidence type="ECO:0000256" key="15">
    <source>
        <dbReference type="ARBA" id="ARBA00040883"/>
    </source>
</evidence>
<name>A0A538TRI2_UNCEI</name>
<evidence type="ECO:0000256" key="12">
    <source>
        <dbReference type="ARBA" id="ARBA00022958"/>
    </source>
</evidence>
<proteinExistence type="inferred from homology"/>
<feature type="binding site" evidence="16">
    <location>
        <position position="106"/>
    </location>
    <ligand>
        <name>substrate</name>
    </ligand>
</feature>
<dbReference type="GO" id="GO:0015937">
    <property type="term" value="P:coenzyme A biosynthetic process"/>
    <property type="evidence" value="ECO:0007669"/>
    <property type="project" value="UniProtKB-UniRule"/>
</dbReference>
<feature type="binding site" evidence="16">
    <location>
        <position position="135"/>
    </location>
    <ligand>
        <name>K(+)</name>
        <dbReference type="ChEBI" id="CHEBI:29103"/>
    </ligand>
</feature>
<evidence type="ECO:0000256" key="6">
    <source>
        <dbReference type="ARBA" id="ARBA00012102"/>
    </source>
</evidence>
<keyword evidence="8 16" id="KW-0808">Transferase</keyword>
<evidence type="ECO:0000256" key="11">
    <source>
        <dbReference type="ARBA" id="ARBA00022840"/>
    </source>
</evidence>
<dbReference type="PANTHER" id="PTHR34265:SF1">
    <property type="entry name" value="TYPE III PANTOTHENATE KINASE"/>
    <property type="match status" value="1"/>
</dbReference>
<dbReference type="UniPathway" id="UPA00241">
    <property type="reaction ID" value="UER00352"/>
</dbReference>
<dbReference type="HAMAP" id="MF_01274">
    <property type="entry name" value="Pantothen_kinase_3"/>
    <property type="match status" value="1"/>
</dbReference>
<comment type="similarity">
    <text evidence="14 16">Belongs to the type III pantothenate kinase family.</text>
</comment>
<comment type="pathway">
    <text evidence="4 16">Cofactor biosynthesis; coenzyme A biosynthesis; CoA from (R)-pantothenate: step 1/5.</text>
</comment>
<keyword evidence="9 16" id="KW-0547">Nucleotide-binding</keyword>
<dbReference type="SUPFAM" id="SSF53067">
    <property type="entry name" value="Actin-like ATPase domain"/>
    <property type="match status" value="2"/>
</dbReference>
<comment type="function">
    <text evidence="16">Catalyzes the phosphorylation of pantothenate (Pan), the first step in CoA biosynthesis.</text>
</comment>
<evidence type="ECO:0000256" key="10">
    <source>
        <dbReference type="ARBA" id="ARBA00022777"/>
    </source>
</evidence>
<accession>A0A538TRI2</accession>
<dbReference type="Proteomes" id="UP000316609">
    <property type="component" value="Unassembled WGS sequence"/>
</dbReference>
<dbReference type="GO" id="GO:0046872">
    <property type="term" value="F:metal ion binding"/>
    <property type="evidence" value="ECO:0007669"/>
    <property type="project" value="UniProtKB-KW"/>
</dbReference>
<dbReference type="Gene3D" id="3.30.420.40">
    <property type="match status" value="2"/>
</dbReference>
<dbReference type="InterPro" id="IPR004619">
    <property type="entry name" value="Type_III_PanK"/>
</dbReference>
<evidence type="ECO:0000313" key="18">
    <source>
        <dbReference type="Proteomes" id="UP000316609"/>
    </source>
</evidence>
<evidence type="ECO:0000313" key="17">
    <source>
        <dbReference type="EMBL" id="TMQ66195.1"/>
    </source>
</evidence>
<dbReference type="AlphaFoldDB" id="A0A538TRI2"/>
<protein>
    <recommendedName>
        <fullName evidence="15 16">Type III pantothenate kinase</fullName>
        <ecNumber evidence="6 16">2.7.1.33</ecNumber>
    </recommendedName>
    <alternativeName>
        <fullName evidence="16">PanK-III</fullName>
    </alternativeName>
    <alternativeName>
        <fullName evidence="16">Pantothenic acid kinase</fullName>
    </alternativeName>
</protein>
<dbReference type="GO" id="GO:0004594">
    <property type="term" value="F:pantothenate kinase activity"/>
    <property type="evidence" value="ECO:0007669"/>
    <property type="project" value="UniProtKB-UniRule"/>
</dbReference>
<dbReference type="NCBIfam" id="TIGR00671">
    <property type="entry name" value="baf"/>
    <property type="match status" value="1"/>
</dbReference>
<dbReference type="CDD" id="cd24015">
    <property type="entry name" value="ASKHA_NBD_PanK-III"/>
    <property type="match status" value="1"/>
</dbReference>
<evidence type="ECO:0000256" key="5">
    <source>
        <dbReference type="ARBA" id="ARBA00011738"/>
    </source>
</evidence>
<dbReference type="EMBL" id="VBOY01000060">
    <property type="protein sequence ID" value="TMQ66195.1"/>
    <property type="molecule type" value="Genomic_DNA"/>
</dbReference>
<evidence type="ECO:0000256" key="16">
    <source>
        <dbReference type="HAMAP-Rule" id="MF_01274"/>
    </source>
</evidence>
<keyword evidence="10 16" id="KW-0418">Kinase</keyword>
<keyword evidence="11 16" id="KW-0067">ATP-binding</keyword>
<sequence>MSRRPARPARVLAVDIGNSETVVGLLEGRSVKAFWRLTSGRLTADEAGLTLDVLLERRGERGSTGAVLCSVAPSLTLAWATALERAVGRPPVEVSAATASSLPIRYHDRTAVGADRIANAVAARSLYGTPAIVVDLGTATTFDCVSRQGAYLGGAIAPGVAASAEVLFQRAARLPRVELRRPVRALGRTTEESLRAGVLWGAAGQVDALVRRLALEMKGTPHVIATGGLAGLVASECETINVVDEVLTLKGMALLWEENT</sequence>
<evidence type="ECO:0000256" key="3">
    <source>
        <dbReference type="ARBA" id="ARBA00004496"/>
    </source>
</evidence>
<keyword evidence="13 16" id="KW-0173">Coenzyme A biosynthesis</keyword>
<evidence type="ECO:0000256" key="9">
    <source>
        <dbReference type="ARBA" id="ARBA00022741"/>
    </source>
</evidence>
<feature type="binding site" evidence="16">
    <location>
        <position position="138"/>
    </location>
    <ligand>
        <name>ATP</name>
        <dbReference type="ChEBI" id="CHEBI:30616"/>
    </ligand>
</feature>
<evidence type="ECO:0000256" key="7">
    <source>
        <dbReference type="ARBA" id="ARBA00022490"/>
    </source>
</evidence>
<comment type="caution">
    <text evidence="17">The sequence shown here is derived from an EMBL/GenBank/DDBJ whole genome shotgun (WGS) entry which is preliminary data.</text>
</comment>
<dbReference type="InterPro" id="IPR043129">
    <property type="entry name" value="ATPase_NBD"/>
</dbReference>
<comment type="subcellular location">
    <subcellularLocation>
        <location evidence="3 16">Cytoplasm</location>
    </subcellularLocation>
</comment>
<reference evidence="17 18" key="1">
    <citation type="journal article" date="2019" name="Nat. Microbiol.">
        <title>Mediterranean grassland soil C-N compound turnover is dependent on rainfall and depth, and is mediated by genomically divergent microorganisms.</title>
        <authorList>
            <person name="Diamond S."/>
            <person name="Andeer P.F."/>
            <person name="Li Z."/>
            <person name="Crits-Christoph A."/>
            <person name="Burstein D."/>
            <person name="Anantharaman K."/>
            <person name="Lane K.R."/>
            <person name="Thomas B.C."/>
            <person name="Pan C."/>
            <person name="Northen T.R."/>
            <person name="Banfield J.F."/>
        </authorList>
    </citation>
    <scope>NUCLEOTIDE SEQUENCE [LARGE SCALE GENOMIC DNA]</scope>
    <source>
        <strain evidence="17">WS_8</strain>
    </source>
</reference>
<feature type="binding site" evidence="16">
    <location>
        <begin position="15"/>
        <end position="22"/>
    </location>
    <ligand>
        <name>ATP</name>
        <dbReference type="ChEBI" id="CHEBI:30616"/>
    </ligand>
</feature>
<dbReference type="NCBIfam" id="NF009855">
    <property type="entry name" value="PRK13321.1"/>
    <property type="match status" value="1"/>
</dbReference>
<gene>
    <name evidence="16" type="primary">coaX</name>
    <name evidence="17" type="ORF">E6K78_06735</name>
</gene>
<evidence type="ECO:0000256" key="1">
    <source>
        <dbReference type="ARBA" id="ARBA00001206"/>
    </source>
</evidence>
<keyword evidence="16" id="KW-0479">Metal-binding</keyword>
<dbReference type="GO" id="GO:0005737">
    <property type="term" value="C:cytoplasm"/>
    <property type="evidence" value="ECO:0007669"/>
    <property type="project" value="UniProtKB-SubCell"/>
</dbReference>
<organism evidence="17 18">
    <name type="scientific">Eiseniibacteriota bacterium</name>
    <dbReference type="NCBI Taxonomy" id="2212470"/>
    <lineage>
        <taxon>Bacteria</taxon>
        <taxon>Candidatus Eiseniibacteriota</taxon>
    </lineage>
</organism>
<comment type="cofactor">
    <cofactor evidence="2">
        <name>K(+)</name>
        <dbReference type="ChEBI" id="CHEBI:29103"/>
    </cofactor>
</comment>
<keyword evidence="12 16" id="KW-0630">Potassium</keyword>
<comment type="cofactor">
    <cofactor evidence="16">
        <name>NH4(+)</name>
        <dbReference type="ChEBI" id="CHEBI:28938"/>
    </cofactor>
    <cofactor evidence="16">
        <name>K(+)</name>
        <dbReference type="ChEBI" id="CHEBI:29103"/>
    </cofactor>
    <text evidence="16">A monovalent cation. Ammonium or potassium.</text>
</comment>
<comment type="subunit">
    <text evidence="5 16">Homodimer.</text>
</comment>
<evidence type="ECO:0000256" key="13">
    <source>
        <dbReference type="ARBA" id="ARBA00022993"/>
    </source>
</evidence>
<dbReference type="Pfam" id="PF03309">
    <property type="entry name" value="Pan_kinase"/>
    <property type="match status" value="1"/>
</dbReference>